<dbReference type="EMBL" id="LR586016">
    <property type="protein sequence ID" value="VIP01640.1"/>
    <property type="molecule type" value="Genomic_DNA"/>
</dbReference>
<dbReference type="KEGG" id="tim:GMBLW1_23200"/>
<gene>
    <name evidence="1" type="ORF">GMBLW1_23200</name>
</gene>
<dbReference type="Proteomes" id="UP000464378">
    <property type="component" value="Chromosome"/>
</dbReference>
<dbReference type="AlphaFoldDB" id="A0A6C2YJ95"/>
<accession>A0A6C2YJ95</accession>
<organism evidence="1">
    <name type="scientific">Tuwongella immobilis</name>
    <dbReference type="NCBI Taxonomy" id="692036"/>
    <lineage>
        <taxon>Bacteria</taxon>
        <taxon>Pseudomonadati</taxon>
        <taxon>Planctomycetota</taxon>
        <taxon>Planctomycetia</taxon>
        <taxon>Gemmatales</taxon>
        <taxon>Gemmataceae</taxon>
        <taxon>Tuwongella</taxon>
    </lineage>
</organism>
<keyword evidence="2" id="KW-1185">Reference proteome</keyword>
<dbReference type="InParanoid" id="A0A6C2YJ95"/>
<protein>
    <submittedName>
        <fullName evidence="1">Uncharacterized protein</fullName>
    </submittedName>
</protein>
<proteinExistence type="predicted"/>
<name>A0A6C2YJ95_9BACT</name>
<dbReference type="EMBL" id="LR593887">
    <property type="protein sequence ID" value="VTR99008.1"/>
    <property type="molecule type" value="Genomic_DNA"/>
</dbReference>
<reference evidence="1" key="1">
    <citation type="submission" date="2019-04" db="EMBL/GenBank/DDBJ databases">
        <authorList>
            <consortium name="Science for Life Laboratories"/>
        </authorList>
    </citation>
    <scope>NUCLEOTIDE SEQUENCE</scope>
    <source>
        <strain evidence="1">MBLW1</strain>
    </source>
</reference>
<evidence type="ECO:0000313" key="2">
    <source>
        <dbReference type="Proteomes" id="UP000464378"/>
    </source>
</evidence>
<evidence type="ECO:0000313" key="1">
    <source>
        <dbReference type="EMBL" id="VIP01640.1"/>
    </source>
</evidence>
<sequence length="117" mass="13659">MIHLIDEINQMLNLLLEKTLSDDLKWSNEFDDSEERLITELDQSKITIRVLRPLISPSVKDGPTIFRIEKPFLMDFAPGTPAHGIIFEILAHSTPHWKKRFERYQKDFANIRAILVS</sequence>